<dbReference type="EMBL" id="JAHLZN010000001">
    <property type="protein sequence ID" value="MBU6112562.1"/>
    <property type="molecule type" value="Genomic_DNA"/>
</dbReference>
<evidence type="ECO:0008006" key="3">
    <source>
        <dbReference type="Google" id="ProtNLM"/>
    </source>
</evidence>
<dbReference type="RefSeq" id="WP_216683208.1">
    <property type="nucleotide sequence ID" value="NZ_JAHLZN010000001.1"/>
</dbReference>
<proteinExistence type="predicted"/>
<sequence>MEKTGLDSTKLKALAEEKNQELLKLHRYGAFFKAVVRDAGYIPEYALKAVICKYHKDVYPENENGYKTHNIDALISKAKLKNELKIELRNNPKFKARWSTISSWTPEFRYKIEITSKHANSYIDALNNDNGGVYKWIKNYW</sequence>
<comment type="caution">
    <text evidence="1">The sequence shown here is derived from an EMBL/GenBank/DDBJ whole genome shotgun (WGS) entry which is preliminary data.</text>
</comment>
<protein>
    <recommendedName>
        <fullName evidence="3">HEPN domain-containing protein</fullName>
    </recommendedName>
</protein>
<evidence type="ECO:0000313" key="2">
    <source>
        <dbReference type="Proteomes" id="UP000770161"/>
    </source>
</evidence>
<accession>A0ABS6GTC5</accession>
<reference evidence="1 2" key="1">
    <citation type="submission" date="2021-06" db="EMBL/GenBank/DDBJ databases">
        <title>Staphylococcus lentus K169 genome sequencing.</title>
        <authorList>
            <person name="Sundareshan S."/>
            <person name="Akhila D.S."/>
            <person name="Prachi D."/>
            <person name="Sivakumar R."/>
            <person name="Rajendhran J."/>
            <person name="Isloor S."/>
            <person name="Hegde N.R."/>
        </authorList>
    </citation>
    <scope>NUCLEOTIDE SEQUENCE [LARGE SCALE GENOMIC DNA]</scope>
    <source>
        <strain evidence="1 2">K169</strain>
    </source>
</reference>
<name>A0ABS6GTC5_MAMLE</name>
<gene>
    <name evidence="1" type="ORF">KQ656_01260</name>
</gene>
<organism evidence="1 2">
    <name type="scientific">Mammaliicoccus lentus</name>
    <name type="common">Staphylococcus lentus</name>
    <dbReference type="NCBI Taxonomy" id="42858"/>
    <lineage>
        <taxon>Bacteria</taxon>
        <taxon>Bacillati</taxon>
        <taxon>Bacillota</taxon>
        <taxon>Bacilli</taxon>
        <taxon>Bacillales</taxon>
        <taxon>Staphylococcaceae</taxon>
        <taxon>Mammaliicoccus</taxon>
    </lineage>
</organism>
<evidence type="ECO:0000313" key="1">
    <source>
        <dbReference type="EMBL" id="MBU6112562.1"/>
    </source>
</evidence>
<dbReference type="Proteomes" id="UP000770161">
    <property type="component" value="Unassembled WGS sequence"/>
</dbReference>
<keyword evidence="2" id="KW-1185">Reference proteome</keyword>